<dbReference type="RefSeq" id="WP_418159409.1">
    <property type="nucleotide sequence ID" value="NZ_JBBLZC010000008.1"/>
</dbReference>
<dbReference type="Gene3D" id="3.60.15.10">
    <property type="entry name" value="Ribonuclease Z/Hydroxyacylglutathione hydrolase-like"/>
    <property type="match status" value="1"/>
</dbReference>
<dbReference type="PANTHER" id="PTHR43546">
    <property type="entry name" value="UPF0173 METAL-DEPENDENT HYDROLASE MJ1163-RELATED"/>
    <property type="match status" value="1"/>
</dbReference>
<evidence type="ECO:0000313" key="4">
    <source>
        <dbReference type="EMBL" id="MEK0083562.1"/>
    </source>
</evidence>
<dbReference type="InterPro" id="IPR050114">
    <property type="entry name" value="UPF0173_UPF0282_UlaG_hydrolase"/>
</dbReference>
<dbReference type="InterPro" id="IPR001279">
    <property type="entry name" value="Metallo-B-lactamas"/>
</dbReference>
<protein>
    <recommendedName>
        <fullName evidence="2">UPF0173 metal-dependent hydrolase U1T56_10395</fullName>
    </recommendedName>
</protein>
<evidence type="ECO:0000256" key="1">
    <source>
        <dbReference type="ARBA" id="ARBA00022801"/>
    </source>
</evidence>
<dbReference type="InterPro" id="IPR036866">
    <property type="entry name" value="RibonucZ/Hydroxyglut_hydro"/>
</dbReference>
<dbReference type="Proteomes" id="UP001375743">
    <property type="component" value="Unassembled WGS sequence"/>
</dbReference>
<dbReference type="EMBL" id="JBBLZC010000008">
    <property type="protein sequence ID" value="MEK0083562.1"/>
    <property type="molecule type" value="Genomic_DNA"/>
</dbReference>
<comment type="caution">
    <text evidence="4">The sequence shown here is derived from an EMBL/GenBank/DDBJ whole genome shotgun (WGS) entry which is preliminary data.</text>
</comment>
<proteinExistence type="inferred from homology"/>
<dbReference type="NCBIfam" id="NF001911">
    <property type="entry name" value="PRK00685.1"/>
    <property type="match status" value="1"/>
</dbReference>
<dbReference type="GO" id="GO:0016787">
    <property type="term" value="F:hydrolase activity"/>
    <property type="evidence" value="ECO:0007669"/>
    <property type="project" value="UniProtKB-KW"/>
</dbReference>
<keyword evidence="1 2" id="KW-0378">Hydrolase</keyword>
<sequence length="239" mass="25963">MTEASMGKANRLTWLGHSACHLETASGQSILIDPFWTGNPTFPAGYEDRVARVDTIVVTHGHEDHLGDTARLAQKYGATVVAQYEICMYVNGQGVEKLEPMNTGGCIEHGGVRYCMVPAFHSSAIIRDGAPVTMGDPAGFVIQADGISIYHTGDTALFSDMALIQRLYRPKVGLICIGDRFTMGPETAAIACNELLDLELIVPIHWGTFGLLTGQPEDFERRVTRGRVHVATPGESFEL</sequence>
<dbReference type="HAMAP" id="MF_00457">
    <property type="entry name" value="UPF0173"/>
    <property type="match status" value="1"/>
</dbReference>
<reference evidence="4 5" key="1">
    <citation type="submission" date="2024-01" db="EMBL/GenBank/DDBJ databases">
        <title>Multi-omics insights into the function and evolution of sodium benzoate biodegradation pathways in Benzoatithermus flavus gen. nov., sp. nov. from hot spring.</title>
        <authorList>
            <person name="Hu C.-J."/>
            <person name="Li W.-J."/>
        </authorList>
    </citation>
    <scope>NUCLEOTIDE SEQUENCE [LARGE SCALE GENOMIC DNA]</scope>
    <source>
        <strain evidence="4 5">SYSU G07066</strain>
    </source>
</reference>
<evidence type="ECO:0000256" key="2">
    <source>
        <dbReference type="HAMAP-Rule" id="MF_00457"/>
    </source>
</evidence>
<evidence type="ECO:0000259" key="3">
    <source>
        <dbReference type="SMART" id="SM00849"/>
    </source>
</evidence>
<gene>
    <name evidence="4" type="ORF">U1T56_10395</name>
</gene>
<organism evidence="4 5">
    <name type="scientific">Benzoatithermus flavus</name>
    <dbReference type="NCBI Taxonomy" id="3108223"/>
    <lineage>
        <taxon>Bacteria</taxon>
        <taxon>Pseudomonadati</taxon>
        <taxon>Pseudomonadota</taxon>
        <taxon>Alphaproteobacteria</taxon>
        <taxon>Geminicoccales</taxon>
        <taxon>Geminicoccaceae</taxon>
        <taxon>Benzoatithermus</taxon>
    </lineage>
</organism>
<keyword evidence="5" id="KW-1185">Reference proteome</keyword>
<dbReference type="InterPro" id="IPR022877">
    <property type="entry name" value="UPF0173"/>
</dbReference>
<accession>A0ABU8XQW7</accession>
<dbReference type="SMART" id="SM00849">
    <property type="entry name" value="Lactamase_B"/>
    <property type="match status" value="1"/>
</dbReference>
<evidence type="ECO:0000313" key="5">
    <source>
        <dbReference type="Proteomes" id="UP001375743"/>
    </source>
</evidence>
<feature type="domain" description="Metallo-beta-lactamase" evidence="3">
    <location>
        <begin position="16"/>
        <end position="205"/>
    </location>
</feature>
<comment type="similarity">
    <text evidence="2">Belongs to the UPF0173 family.</text>
</comment>
<dbReference type="Pfam" id="PF12706">
    <property type="entry name" value="Lactamase_B_2"/>
    <property type="match status" value="1"/>
</dbReference>
<dbReference type="SUPFAM" id="SSF56281">
    <property type="entry name" value="Metallo-hydrolase/oxidoreductase"/>
    <property type="match status" value="1"/>
</dbReference>
<name>A0ABU8XQW7_9PROT</name>
<dbReference type="PANTHER" id="PTHR43546:SF3">
    <property type="entry name" value="UPF0173 METAL-DEPENDENT HYDROLASE MJ1163"/>
    <property type="match status" value="1"/>
</dbReference>